<proteinExistence type="predicted"/>
<name>A0A6C0CHV2_9ZZZZ</name>
<evidence type="ECO:0000313" key="2">
    <source>
        <dbReference type="EMBL" id="QHT03249.1"/>
    </source>
</evidence>
<reference evidence="2" key="1">
    <citation type="journal article" date="2020" name="Nature">
        <title>Giant virus diversity and host interactions through global metagenomics.</title>
        <authorList>
            <person name="Schulz F."/>
            <person name="Roux S."/>
            <person name="Paez-Espino D."/>
            <person name="Jungbluth S."/>
            <person name="Walsh D.A."/>
            <person name="Denef V.J."/>
            <person name="McMahon K.D."/>
            <person name="Konstantinidis K.T."/>
            <person name="Eloe-Fadrosh E.A."/>
            <person name="Kyrpides N.C."/>
            <person name="Woyke T."/>
        </authorList>
    </citation>
    <scope>NUCLEOTIDE SEQUENCE</scope>
    <source>
        <strain evidence="2">GVMAG-M-3300020728-1</strain>
    </source>
</reference>
<dbReference type="AlphaFoldDB" id="A0A6C0CHV2"/>
<dbReference type="EMBL" id="MN739408">
    <property type="protein sequence ID" value="QHT03249.1"/>
    <property type="molecule type" value="Genomic_DNA"/>
</dbReference>
<protein>
    <submittedName>
        <fullName evidence="2">Uncharacterized protein</fullName>
    </submittedName>
</protein>
<organism evidence="2">
    <name type="scientific">viral metagenome</name>
    <dbReference type="NCBI Taxonomy" id="1070528"/>
    <lineage>
        <taxon>unclassified sequences</taxon>
        <taxon>metagenomes</taxon>
        <taxon>organismal metagenomes</taxon>
    </lineage>
</organism>
<accession>A0A6C0CHV2</accession>
<evidence type="ECO:0000256" key="1">
    <source>
        <dbReference type="SAM" id="MobiDB-lite"/>
    </source>
</evidence>
<sequence>MLTAAQIKKLESAISVMQELVNENQPANGGAGKEPVTPVKVTKTKAETPSAPVKGKKAAVKTVPEETTTAKNTDGKREIAFPATASHTKALKEGLNNPDTKQFTKDKQNFKKYCEGLTDSEWDAKNLDEHVETWLKLKTEPKAEEPVTFDILSYEELKGMEGLTETDKVGIYWNAHEGRHVAGPAELKDEDYNEVGDHLVGETTMRVIDKDDNFLGFAGIGKLKDVVVA</sequence>
<feature type="region of interest" description="Disordered" evidence="1">
    <location>
        <begin position="24"/>
        <end position="72"/>
    </location>
</feature>